<gene>
    <name evidence="2" type="ORF">Bequi_02765</name>
</gene>
<dbReference type="Proteomes" id="UP001203761">
    <property type="component" value="Unassembled WGS sequence"/>
</dbReference>
<evidence type="ECO:0008006" key="4">
    <source>
        <dbReference type="Google" id="ProtNLM"/>
    </source>
</evidence>
<name>A0ABT0QYR7_9MICO</name>
<keyword evidence="1" id="KW-0812">Transmembrane</keyword>
<feature type="transmembrane region" description="Helical" evidence="1">
    <location>
        <begin position="75"/>
        <end position="95"/>
    </location>
</feature>
<evidence type="ECO:0000256" key="1">
    <source>
        <dbReference type="SAM" id="Phobius"/>
    </source>
</evidence>
<keyword evidence="3" id="KW-1185">Reference proteome</keyword>
<feature type="transmembrane region" description="Helical" evidence="1">
    <location>
        <begin position="116"/>
        <end position="138"/>
    </location>
</feature>
<keyword evidence="1" id="KW-1133">Transmembrane helix</keyword>
<feature type="transmembrane region" description="Helical" evidence="1">
    <location>
        <begin position="21"/>
        <end position="40"/>
    </location>
</feature>
<organism evidence="2 3">
    <name type="scientific">Brachybacterium equifaecis</name>
    <dbReference type="NCBI Taxonomy" id="2910770"/>
    <lineage>
        <taxon>Bacteria</taxon>
        <taxon>Bacillati</taxon>
        <taxon>Actinomycetota</taxon>
        <taxon>Actinomycetes</taxon>
        <taxon>Micrococcales</taxon>
        <taxon>Dermabacteraceae</taxon>
        <taxon>Brachybacterium</taxon>
    </lineage>
</organism>
<comment type="caution">
    <text evidence="2">The sequence shown here is derived from an EMBL/GenBank/DDBJ whole genome shotgun (WGS) entry which is preliminary data.</text>
</comment>
<protein>
    <recommendedName>
        <fullName evidence="4">ABC transporter permease</fullName>
    </recommendedName>
</protein>
<sequence>MTTRTSTLTSSTRAWWREIRMLILIGLAVIAIAYAIRYALVHIDALARLVEQGEPGQDGTGWNVGPLSSTSLWRVPLGLSGAAAVAALVYGIVIGSSSRVSIAAGMTRRAIVRADATFLGTVVLALTALMVVAVLPALILEPAPELREGFLHPAVAPLRVLVTAAAAAMLGQMIALIFLRFPWFVGVLVCVVLLGLTNLSGRFDALPALAELLVSIGIAALVAALAHSITRRVAAGLEV</sequence>
<evidence type="ECO:0000313" key="2">
    <source>
        <dbReference type="EMBL" id="MCL6422318.1"/>
    </source>
</evidence>
<accession>A0ABT0QYR7</accession>
<evidence type="ECO:0000313" key="3">
    <source>
        <dbReference type="Proteomes" id="UP001203761"/>
    </source>
</evidence>
<feature type="transmembrane region" description="Helical" evidence="1">
    <location>
        <begin position="177"/>
        <end position="199"/>
    </location>
</feature>
<keyword evidence="1" id="KW-0472">Membrane</keyword>
<dbReference type="EMBL" id="JAKNCJ010000001">
    <property type="protein sequence ID" value="MCL6422318.1"/>
    <property type="molecule type" value="Genomic_DNA"/>
</dbReference>
<dbReference type="RefSeq" id="WP_249736423.1">
    <property type="nucleotide sequence ID" value="NZ_JAKNCJ010000001.1"/>
</dbReference>
<proteinExistence type="predicted"/>
<reference evidence="2" key="1">
    <citation type="submission" date="2022-02" db="EMBL/GenBank/DDBJ databases">
        <authorList>
            <person name="Lee M."/>
            <person name="Kim S.-J."/>
            <person name="Jung M.-Y."/>
        </authorList>
    </citation>
    <scope>NUCLEOTIDE SEQUENCE</scope>
    <source>
        <strain evidence="2">JHP9</strain>
    </source>
</reference>
<feature type="transmembrane region" description="Helical" evidence="1">
    <location>
        <begin position="205"/>
        <end position="226"/>
    </location>
</feature>